<dbReference type="PROSITE" id="PS50025">
    <property type="entry name" value="LAM_G_DOMAIN"/>
    <property type="match status" value="1"/>
</dbReference>
<accession>F4PLS1</accession>
<proteinExistence type="predicted"/>
<dbReference type="SMART" id="SM00282">
    <property type="entry name" value="LamG"/>
    <property type="match status" value="1"/>
</dbReference>
<keyword evidence="4" id="KW-1185">Reference proteome</keyword>
<protein>
    <recommendedName>
        <fullName evidence="2">Laminin G domain-containing protein</fullName>
    </recommendedName>
</protein>
<dbReference type="OrthoDB" id="2101621at2759"/>
<name>F4PLS1_CACFS</name>
<evidence type="ECO:0000259" key="2">
    <source>
        <dbReference type="PROSITE" id="PS50025"/>
    </source>
</evidence>
<evidence type="ECO:0000313" key="3">
    <source>
        <dbReference type="EMBL" id="EGG23493.1"/>
    </source>
</evidence>
<feature type="region of interest" description="Disordered" evidence="1">
    <location>
        <begin position="804"/>
        <end position="884"/>
    </location>
</feature>
<reference evidence="4" key="1">
    <citation type="journal article" date="2011" name="Genome Res.">
        <title>Phylogeny-wide analysis of social amoeba genomes highlights ancient origins for complex intercellular communication.</title>
        <authorList>
            <person name="Heidel A.J."/>
            <person name="Lawal H.M."/>
            <person name="Felder M."/>
            <person name="Schilde C."/>
            <person name="Helps N.R."/>
            <person name="Tunggal B."/>
            <person name="Rivero F."/>
            <person name="John U."/>
            <person name="Schleicher M."/>
            <person name="Eichinger L."/>
            <person name="Platzer M."/>
            <person name="Noegel A.A."/>
            <person name="Schaap P."/>
            <person name="Gloeckner G."/>
        </authorList>
    </citation>
    <scope>NUCLEOTIDE SEQUENCE [LARGE SCALE GENOMIC DNA]</scope>
    <source>
        <strain evidence="4">SH3</strain>
    </source>
</reference>
<evidence type="ECO:0000313" key="4">
    <source>
        <dbReference type="Proteomes" id="UP000007797"/>
    </source>
</evidence>
<dbReference type="OMA" id="VEDITIW"/>
<evidence type="ECO:0000256" key="1">
    <source>
        <dbReference type="SAM" id="MobiDB-lite"/>
    </source>
</evidence>
<dbReference type="GeneID" id="14875220"/>
<dbReference type="Proteomes" id="UP000007797">
    <property type="component" value="Unassembled WGS sequence"/>
</dbReference>
<dbReference type="RefSeq" id="XP_004361344.1">
    <property type="nucleotide sequence ID" value="XM_004361287.1"/>
</dbReference>
<dbReference type="KEGG" id="dfa:DFA_05626"/>
<dbReference type="EMBL" id="GL883008">
    <property type="protein sequence ID" value="EGG23493.1"/>
    <property type="molecule type" value="Genomic_DNA"/>
</dbReference>
<sequence>MGVAIVNVWTYVVINTAGYNYRYSVDASAVISGWTRDTQTVQFRTLSPGSGVGVPIYQYSAPYFTGGADRYILTTDANLASPWTKMDVIFDAYTTQVTGTIPIYQYHCGTPARYLYTEDPNILPSTSWVKDSVAFYTYPRQPPTLPNYALKLNDGEKIVCRANVAYSFGFEDFSVTTLFRTSAVGSLVCRKPAGGMPGWTLVLLANGVFKFLTDNGQGYLYVSTAATKALNGQWHHVAAIRRGIDLEIWFDGVKQTVTATQTASSIPVNVGRLATPYQITFGNNDQVPSQFIGEMEDITIWNVALTQTSITNTMFNMVEGNEPGLVGYWPLDYNLTDKSATGCNGAGGFITKFVPIFNAKYVQGASNLYSFVSVTNQATSSKAGDTATASRTQVITVSNGAPTLVIGLSSMTITTFPIGCILTVRDPAGNIYSGPQNTPTTYVSVVGSSIYQMVIKNPAPGDWTTTITAPLNIPFHLCLSTIPSKDIIPTMQLSLIPIYKFDESTGDILDAPVLGGRIRLVGGFLKSVLLAVALVGMTIVTGVLLVLQPELPIVGQYGVAYALAIDIGLAKEFVDSLDEITVTTDSTELAVLVTGGTNPVLDKLFALIWGKVAVQVTIDGKTVSRATTDMSLFMDRRSMAINDDYNLHLDIGGEGFNTNSGFSDSINVNIHANTTYQVVGADGSYGTRPIPYNIILQDWTKKIPLKDATINYITLQSFNLTDFMVSEISRLLVPGGKVGLWLDPSYYPLVQKLATLLNTTVKFSCSGVLGATVCGVDCIDEFNGLYSGAPIYIKMCLTNQRVSVSPKQQLVEEEEKDNDWILPAIESSPMPSDQMPSNNQNSSSSLLPGQDTPNPDYDDNSIVGDTPTPQPDDDDGQEKDERRASIIQRMRNGFDSLTDDDIQFIVQQRQLLQNIK</sequence>
<feature type="domain" description="Laminin G" evidence="2">
    <location>
        <begin position="147"/>
        <end position="343"/>
    </location>
</feature>
<dbReference type="Gene3D" id="2.60.120.200">
    <property type="match status" value="1"/>
</dbReference>
<dbReference type="Pfam" id="PF13385">
    <property type="entry name" value="Laminin_G_3"/>
    <property type="match status" value="1"/>
</dbReference>
<dbReference type="InterPro" id="IPR001791">
    <property type="entry name" value="Laminin_G"/>
</dbReference>
<gene>
    <name evidence="3" type="ORF">DFA_05626</name>
</gene>
<organism evidence="3 4">
    <name type="scientific">Cavenderia fasciculata</name>
    <name type="common">Slime mold</name>
    <name type="synonym">Dictyostelium fasciculatum</name>
    <dbReference type="NCBI Taxonomy" id="261658"/>
    <lineage>
        <taxon>Eukaryota</taxon>
        <taxon>Amoebozoa</taxon>
        <taxon>Evosea</taxon>
        <taxon>Eumycetozoa</taxon>
        <taxon>Dictyostelia</taxon>
        <taxon>Acytosteliales</taxon>
        <taxon>Cavenderiaceae</taxon>
        <taxon>Cavenderia</taxon>
    </lineage>
</organism>
<dbReference type="InterPro" id="IPR013320">
    <property type="entry name" value="ConA-like_dom_sf"/>
</dbReference>
<dbReference type="SUPFAM" id="SSF49899">
    <property type="entry name" value="Concanavalin A-like lectins/glucanases"/>
    <property type="match status" value="1"/>
</dbReference>
<dbReference type="AlphaFoldDB" id="F4PLS1"/>